<evidence type="ECO:0000313" key="16">
    <source>
        <dbReference type="EMBL" id="CAJ04387.1"/>
    </source>
</evidence>
<dbReference type="InterPro" id="IPR018247">
    <property type="entry name" value="EF_Hand_1_Ca_BS"/>
</dbReference>
<comment type="subcellular location">
    <subcellularLocation>
        <location evidence="1">Mitochondrion inner membrane</location>
    </subcellularLocation>
    <subcellularLocation>
        <location evidence="2">Mitochondrion intermembrane space</location>
    </subcellularLocation>
</comment>
<keyword evidence="3" id="KW-0813">Transport</keyword>
<feature type="domain" description="EF-hand" evidence="15">
    <location>
        <begin position="360"/>
        <end position="395"/>
    </location>
</feature>
<evidence type="ECO:0000256" key="13">
    <source>
        <dbReference type="ARBA" id="ARBA00038333"/>
    </source>
</evidence>
<organism evidence="16 17">
    <name type="scientific">Leishmania major</name>
    <dbReference type="NCBI Taxonomy" id="5664"/>
    <lineage>
        <taxon>Eukaryota</taxon>
        <taxon>Discoba</taxon>
        <taxon>Euglenozoa</taxon>
        <taxon>Kinetoplastea</taxon>
        <taxon>Metakinetoplastina</taxon>
        <taxon>Trypanosomatida</taxon>
        <taxon>Trypanosomatidae</taxon>
        <taxon>Leishmaniinae</taxon>
        <taxon>Leishmania</taxon>
    </lineage>
</organism>
<dbReference type="OMA" id="LEGFVRC"/>
<feature type="compositionally biased region" description="Low complexity" evidence="14">
    <location>
        <begin position="417"/>
        <end position="430"/>
    </location>
</feature>
<dbReference type="PANTHER" id="PTHR12294:SF1">
    <property type="entry name" value="CALCIUM UPTAKE PROTEIN 1, MITOCHONDRIAL"/>
    <property type="match status" value="1"/>
</dbReference>
<evidence type="ECO:0000256" key="10">
    <source>
        <dbReference type="ARBA" id="ARBA00023065"/>
    </source>
</evidence>
<dbReference type="GO" id="GO:0005509">
    <property type="term" value="F:calcium ion binding"/>
    <property type="evidence" value="ECO:0000318"/>
    <property type="project" value="GO_Central"/>
</dbReference>
<keyword evidence="8" id="KW-0106">Calcium</keyword>
<keyword evidence="6" id="KW-0677">Repeat</keyword>
<dbReference type="GO" id="GO:1990246">
    <property type="term" value="C:uniplex complex"/>
    <property type="evidence" value="ECO:0000318"/>
    <property type="project" value="GO_Central"/>
</dbReference>
<dbReference type="GO" id="GO:0005758">
    <property type="term" value="C:mitochondrial intermembrane space"/>
    <property type="evidence" value="ECO:0007669"/>
    <property type="project" value="UniProtKB-SubCell"/>
</dbReference>
<comment type="similarity">
    <text evidence="13">Belongs to the MICU1 family. MICU1 subfamily.</text>
</comment>
<keyword evidence="5" id="KW-0479">Metal-binding</keyword>
<evidence type="ECO:0000256" key="14">
    <source>
        <dbReference type="SAM" id="MobiDB-lite"/>
    </source>
</evidence>
<evidence type="ECO:0000256" key="9">
    <source>
        <dbReference type="ARBA" id="ARBA00022946"/>
    </source>
</evidence>
<feature type="region of interest" description="Disordered" evidence="14">
    <location>
        <begin position="793"/>
        <end position="822"/>
    </location>
</feature>
<dbReference type="HOGENOM" id="CLU_316052_0_0_1"/>
<dbReference type="InterPro" id="IPR002048">
    <property type="entry name" value="EF_hand_dom"/>
</dbReference>
<reference evidence="16 17" key="1">
    <citation type="journal article" date="2005" name="Science">
        <title>The genome of the kinetoplastid parasite, Leishmania major.</title>
        <authorList>
            <person name="Ivens A.C."/>
            <person name="Peacock C.S."/>
            <person name="Worthey E.A."/>
            <person name="Murphy L."/>
            <person name="Aggarwal G."/>
            <person name="Berriman M."/>
            <person name="Sisk E."/>
            <person name="Rajandream M.A."/>
            <person name="Adlem E."/>
            <person name="Aert R."/>
            <person name="Anupama A."/>
            <person name="Apostolou Z."/>
            <person name="Attipoe P."/>
            <person name="Bason N."/>
            <person name="Bauser C."/>
            <person name="Beck A."/>
            <person name="Beverley S.M."/>
            <person name="Bianchettin G."/>
            <person name="Borzym K."/>
            <person name="Bothe G."/>
            <person name="Bruschi C.V."/>
            <person name="Collins M."/>
            <person name="Cadag E."/>
            <person name="Ciarloni L."/>
            <person name="Clayton C."/>
            <person name="Coulson R.M."/>
            <person name="Cronin A."/>
            <person name="Cruz A.K."/>
            <person name="Davies R.M."/>
            <person name="De Gaudenzi J."/>
            <person name="Dobson D.E."/>
            <person name="Duesterhoeft A."/>
            <person name="Fazelina G."/>
            <person name="Fosker N."/>
            <person name="Frasch A.C."/>
            <person name="Fraser A."/>
            <person name="Fuchs M."/>
            <person name="Gabel C."/>
            <person name="Goble A."/>
            <person name="Goffeau A."/>
            <person name="Harris D."/>
            <person name="Hertz-Fowler C."/>
            <person name="Hilbert H."/>
            <person name="Horn D."/>
            <person name="Huang Y."/>
            <person name="Klages S."/>
            <person name="Knights A."/>
            <person name="Kube M."/>
            <person name="Larke N."/>
            <person name="Litvin L."/>
            <person name="Lord A."/>
            <person name="Louie T."/>
            <person name="Marra M."/>
            <person name="Masuy D."/>
            <person name="Matthews K."/>
            <person name="Michaeli S."/>
            <person name="Mottram J.C."/>
            <person name="Muller-Auer S."/>
            <person name="Munden H."/>
            <person name="Nelson S."/>
            <person name="Norbertczak H."/>
            <person name="Oliver K."/>
            <person name="O'neil S."/>
            <person name="Pentony M."/>
            <person name="Pohl T.M."/>
            <person name="Price C."/>
            <person name="Purnelle B."/>
            <person name="Quail M.A."/>
            <person name="Rabbinowitsch E."/>
            <person name="Reinhardt R."/>
            <person name="Rieger M."/>
            <person name="Rinta J."/>
            <person name="Robben J."/>
            <person name="Robertson L."/>
            <person name="Ruiz J.C."/>
            <person name="Rutter S."/>
            <person name="Saunders D."/>
            <person name="Schafer M."/>
            <person name="Schein J."/>
            <person name="Schwartz D.C."/>
            <person name="Seeger K."/>
            <person name="Seyler A."/>
            <person name="Sharp S."/>
            <person name="Shin H."/>
            <person name="Sivam D."/>
            <person name="Squares R."/>
            <person name="Squares S."/>
            <person name="Tosato V."/>
            <person name="Vogt C."/>
            <person name="Volckaert G."/>
            <person name="Wambutt R."/>
            <person name="Warren T."/>
            <person name="Wedler H."/>
            <person name="Woodward J."/>
            <person name="Zhou S."/>
            <person name="Zimmermann W."/>
            <person name="Smith D.F."/>
            <person name="Blackwell J.M."/>
            <person name="Stuart K.D."/>
            <person name="Barrell B."/>
            <person name="Myler P.J."/>
        </authorList>
    </citation>
    <scope>NUCLEOTIDE SEQUENCE [LARGE SCALE GENOMIC DNA]</scope>
    <source>
        <strain evidence="17">MHOM/IL/81/Friedlin</strain>
    </source>
</reference>
<feature type="compositionally biased region" description="Low complexity" evidence="14">
    <location>
        <begin position="442"/>
        <end position="465"/>
    </location>
</feature>
<dbReference type="SUPFAM" id="SSF47473">
    <property type="entry name" value="EF-hand"/>
    <property type="match status" value="1"/>
</dbReference>
<evidence type="ECO:0000256" key="8">
    <source>
        <dbReference type="ARBA" id="ARBA00022837"/>
    </source>
</evidence>
<dbReference type="SMART" id="SM00054">
    <property type="entry name" value="EFh"/>
    <property type="match status" value="3"/>
</dbReference>
<evidence type="ECO:0000256" key="2">
    <source>
        <dbReference type="ARBA" id="ARBA00004569"/>
    </source>
</evidence>
<gene>
    <name evidence="16" type="ORF">LMJF_22_0920</name>
</gene>
<evidence type="ECO:0000256" key="7">
    <source>
        <dbReference type="ARBA" id="ARBA00022792"/>
    </source>
</evidence>
<keyword evidence="17" id="KW-1185">Reference proteome</keyword>
<dbReference type="InterPro" id="IPR011992">
    <property type="entry name" value="EF-hand-dom_pair"/>
</dbReference>
<dbReference type="InParanoid" id="Q4QBQ5"/>
<evidence type="ECO:0000313" key="17">
    <source>
        <dbReference type="Proteomes" id="UP000000542"/>
    </source>
</evidence>
<dbReference type="GO" id="GO:0051560">
    <property type="term" value="P:mitochondrial calcium ion homeostasis"/>
    <property type="evidence" value="ECO:0000318"/>
    <property type="project" value="GO_Central"/>
</dbReference>
<feature type="region of interest" description="Disordered" evidence="14">
    <location>
        <begin position="409"/>
        <end position="476"/>
    </location>
</feature>
<evidence type="ECO:0000256" key="4">
    <source>
        <dbReference type="ARBA" id="ARBA00022568"/>
    </source>
</evidence>
<evidence type="ECO:0000256" key="6">
    <source>
        <dbReference type="ARBA" id="ARBA00022737"/>
    </source>
</evidence>
<dbReference type="PROSITE" id="PS50222">
    <property type="entry name" value="EF_HAND_2"/>
    <property type="match status" value="1"/>
</dbReference>
<reference evidence="16 17" key="2">
    <citation type="journal article" date="2011" name="Genome Res.">
        <title>Chromosome and gene copy number variation allow major structural change between species and strains of Leishmania.</title>
        <authorList>
            <person name="Rogers M.B."/>
            <person name="Hilley J.D."/>
            <person name="Dickens N.J."/>
            <person name="Wilkes J."/>
            <person name="Bates P.A."/>
            <person name="Depledge D.P."/>
            <person name="Harris D."/>
            <person name="Her Y."/>
            <person name="Herzyk P."/>
            <person name="Imamura H."/>
            <person name="Otto T.D."/>
            <person name="Sanders M."/>
            <person name="Seeger K."/>
            <person name="Dujardin J.C."/>
            <person name="Berriman M."/>
            <person name="Smith D.F."/>
            <person name="Hertz-Fowler C."/>
            <person name="Mottram J.C."/>
        </authorList>
    </citation>
    <scope>NUCLEOTIDE SEQUENCE [LARGE SCALE GENOMIC DNA]</scope>
    <source>
        <strain evidence="17">MHOM/IL/81/Friedlin</strain>
    </source>
</reference>
<dbReference type="KEGG" id="lma:LMJF_22_0920"/>
<dbReference type="STRING" id="5664.Q4QBQ5"/>
<evidence type="ECO:0000259" key="15">
    <source>
        <dbReference type="PROSITE" id="PS50222"/>
    </source>
</evidence>
<keyword evidence="12" id="KW-0472">Membrane</keyword>
<keyword evidence="10" id="KW-0406">Ion transport</keyword>
<keyword evidence="11" id="KW-0496">Mitochondrion</keyword>
<dbReference type="PANTHER" id="PTHR12294">
    <property type="entry name" value="EF HAND DOMAIN FAMILY A1,A2-RELATED"/>
    <property type="match status" value="1"/>
</dbReference>
<dbReference type="InterPro" id="IPR039800">
    <property type="entry name" value="MICU1/2/3"/>
</dbReference>
<keyword evidence="9" id="KW-0809">Transit peptide</keyword>
<dbReference type="VEuPathDB" id="TriTrypDB:LMJSD75_220014900"/>
<dbReference type="VEuPathDB" id="TriTrypDB:LMJFC_220016200"/>
<dbReference type="PROSITE" id="PS00018">
    <property type="entry name" value="EF_HAND_1"/>
    <property type="match status" value="1"/>
</dbReference>
<evidence type="ECO:0000256" key="11">
    <source>
        <dbReference type="ARBA" id="ARBA00023128"/>
    </source>
</evidence>
<keyword evidence="7" id="KW-0999">Mitochondrion inner membrane</keyword>
<name>Q4QBQ5_LEIMA</name>
<keyword evidence="4" id="KW-0109">Calcium transport</keyword>
<dbReference type="VEuPathDB" id="TriTrypDB:LmjF.22.0920"/>
<proteinExistence type="inferred from homology"/>
<sequence>MCTSHPSPPPSHTHTAISKKRGSFCIDLPAGHWQPKSRVCMPAMSHIRCALILSAGVAAGVSTAPYLCFSDRTPAAPPSRLPLYATRRSASGLHSGSPAAEDAMDAANRQASVASVTETLSSLYRCACELLDASTRALMEGTATAAAVAAAGAHAVANATTAELSHRSPVCSDDAVFQCAGRHLSGAAEAEKHAADFGTDAEVPLSASTQSVLNERTAVLRAAQHKLKDRFLHYAKHDPATGEFVLSLEGFVRCMLLLPDDGVADVGWRRAGSGAASRSGAVTHKSPSPTFSDAADTAVTPFCAKAIGGRGQSRCHSSWLQQLPPAVQQRFVQLFHWVDLNGNNFIGYAEFVVLFTFLSTPQQMLKRAFSVFDLEDKGRLSEWEFCHLLNTIMVDPAVQVRYAAGTSGAGGSGGGAAAVSPSSALPSATPQAITTARAPHLAPCASPTPEAATAAVASAPHPSTARRTGTSWRSEKEWRSHKDCLNLEISSELMRPLLFGPLPLQVGAAPGSTNCDREAALAASVLSSYAVQGAAAVAGSATNGTPGGVLPSLRAVSQLPDVSHSAGWRKWGDTWRRLLSKVLTPYPSCAPASCDAACSTLAVASITAPVAITATAASSRLSQLQLAAQEDSLLRMVSYPALLYRLDYLRSQLRAIEFGLCDPDNTGTISLDDCRRLLRGDVRRTVKAEHPALQQRQQQADETAVTWHFYQKMFDVIREPDRILAALRLALDAMPPVPEETLRGGAIPDEALEAATQAIPEMVRLSVLRCTSRAAEEGAAVDVAPLPATAEVTASQDDGRNVADRSPFSPTDVTTADAAESKSVGEGCAAARHLKASLVRPTALTWNQVDRVLAILGTVPQLSEAERSLFRALLDDDGSDSLSPAEFARLCTLKGAFFAQQLPRFDEPKRNAVQQFFYCMQQLE</sequence>
<dbReference type="RefSeq" id="XP_001683243.1">
    <property type="nucleotide sequence ID" value="XM_001683191.1"/>
</dbReference>
<accession>Q4QBQ5</accession>
<dbReference type="GO" id="GO:0036444">
    <property type="term" value="P:calcium import into the mitochondrion"/>
    <property type="evidence" value="ECO:0000318"/>
    <property type="project" value="GO_Central"/>
</dbReference>
<dbReference type="EMBL" id="FR796418">
    <property type="protein sequence ID" value="CAJ04387.1"/>
    <property type="molecule type" value="Genomic_DNA"/>
</dbReference>
<evidence type="ECO:0000256" key="5">
    <source>
        <dbReference type="ARBA" id="ARBA00022723"/>
    </source>
</evidence>
<evidence type="ECO:0000256" key="1">
    <source>
        <dbReference type="ARBA" id="ARBA00004273"/>
    </source>
</evidence>
<dbReference type="Gene3D" id="1.10.238.10">
    <property type="entry name" value="EF-hand"/>
    <property type="match status" value="1"/>
</dbReference>
<dbReference type="Proteomes" id="UP000000542">
    <property type="component" value="Chromosome 22"/>
</dbReference>
<dbReference type="eggNOG" id="KOG2643">
    <property type="taxonomic scope" value="Eukaryota"/>
</dbReference>
<evidence type="ECO:0000256" key="3">
    <source>
        <dbReference type="ARBA" id="ARBA00022448"/>
    </source>
</evidence>
<dbReference type="GeneID" id="5651851"/>
<evidence type="ECO:0000256" key="12">
    <source>
        <dbReference type="ARBA" id="ARBA00023136"/>
    </source>
</evidence>
<protein>
    <recommendedName>
        <fullName evidence="15">EF-hand domain-containing protein</fullName>
    </recommendedName>
</protein>
<dbReference type="AlphaFoldDB" id="Q4QBQ5"/>
<dbReference type="VEuPathDB" id="TriTrypDB:LMJLV39_220014400"/>